<dbReference type="Proteomes" id="UP000034711">
    <property type="component" value="Unassembled WGS sequence"/>
</dbReference>
<protein>
    <submittedName>
        <fullName evidence="2">Uncharacterized protein</fullName>
    </submittedName>
</protein>
<gene>
    <name evidence="2" type="ORF">UY77_C0022G0004</name>
</gene>
<name>A0A0G1XMH2_9BACT</name>
<accession>A0A0G1XMH2</accession>
<feature type="transmembrane region" description="Helical" evidence="1">
    <location>
        <begin position="20"/>
        <end position="41"/>
    </location>
</feature>
<evidence type="ECO:0000256" key="1">
    <source>
        <dbReference type="SAM" id="Phobius"/>
    </source>
</evidence>
<keyword evidence="1" id="KW-0812">Transmembrane</keyword>
<organism evidence="2 3">
    <name type="scientific">Candidatus Uhrbacteria bacterium GW2011_GWA2_53_10</name>
    <dbReference type="NCBI Taxonomy" id="1618980"/>
    <lineage>
        <taxon>Bacteria</taxon>
        <taxon>Candidatus Uhriibacteriota</taxon>
    </lineage>
</organism>
<comment type="caution">
    <text evidence="2">The sequence shown here is derived from an EMBL/GenBank/DDBJ whole genome shotgun (WGS) entry which is preliminary data.</text>
</comment>
<dbReference type="EMBL" id="LCRI01000022">
    <property type="protein sequence ID" value="KKW32488.1"/>
    <property type="molecule type" value="Genomic_DNA"/>
</dbReference>
<evidence type="ECO:0000313" key="2">
    <source>
        <dbReference type="EMBL" id="KKW32488.1"/>
    </source>
</evidence>
<keyword evidence="1" id="KW-1133">Transmembrane helix</keyword>
<keyword evidence="1" id="KW-0472">Membrane</keyword>
<feature type="transmembrane region" description="Helical" evidence="1">
    <location>
        <begin position="94"/>
        <end position="114"/>
    </location>
</feature>
<evidence type="ECO:0000313" key="3">
    <source>
        <dbReference type="Proteomes" id="UP000034711"/>
    </source>
</evidence>
<dbReference type="AlphaFoldDB" id="A0A0G1XMH2"/>
<feature type="transmembrane region" description="Helical" evidence="1">
    <location>
        <begin position="126"/>
        <end position="146"/>
    </location>
</feature>
<proteinExistence type="predicted"/>
<feature type="transmembrane region" description="Helical" evidence="1">
    <location>
        <begin position="53"/>
        <end position="74"/>
    </location>
</feature>
<reference evidence="2 3" key="1">
    <citation type="journal article" date="2015" name="Nature">
        <title>rRNA introns, odd ribosomes, and small enigmatic genomes across a large radiation of phyla.</title>
        <authorList>
            <person name="Brown C.T."/>
            <person name="Hug L.A."/>
            <person name="Thomas B.C."/>
            <person name="Sharon I."/>
            <person name="Castelle C.J."/>
            <person name="Singh A."/>
            <person name="Wilkins M.J."/>
            <person name="Williams K.H."/>
            <person name="Banfield J.F."/>
        </authorList>
    </citation>
    <scope>NUCLEOTIDE SEQUENCE [LARGE SCALE GENOMIC DNA]</scope>
</reference>
<sequence length="150" mass="16503">MLGLLLVASPTLLFNLLDPGAVIFGLLLMLLSAAVPLLILFARVPQLTKPLFWILLVIELILVAVVVVDFSILPTISSNATSRDLSILFANHRWLLFEAPLLLVALACVILGIYRERLFEAHARPYRQAVVLSVIVSFICVLIVTAEAFI</sequence>